<keyword evidence="2" id="KW-0560">Oxidoreductase</keyword>
<keyword evidence="4" id="KW-1185">Reference proteome</keyword>
<dbReference type="GO" id="GO:0004497">
    <property type="term" value="F:monooxygenase activity"/>
    <property type="evidence" value="ECO:0007669"/>
    <property type="project" value="UniProtKB-KW"/>
</dbReference>
<name>A0A0F7S809_9BASI</name>
<protein>
    <recommendedName>
        <fullName evidence="5">Monooxygenase</fullName>
    </recommendedName>
</protein>
<evidence type="ECO:0008006" key="5">
    <source>
        <dbReference type="Google" id="ProtNLM"/>
    </source>
</evidence>
<evidence type="ECO:0000256" key="1">
    <source>
        <dbReference type="ARBA" id="ARBA00001974"/>
    </source>
</evidence>
<evidence type="ECO:0000313" key="3">
    <source>
        <dbReference type="EMBL" id="CDW99057.1"/>
    </source>
</evidence>
<dbReference type="InterPro" id="IPR051820">
    <property type="entry name" value="FAD-binding_MO"/>
</dbReference>
<evidence type="ECO:0000256" key="2">
    <source>
        <dbReference type="ARBA" id="ARBA00023033"/>
    </source>
</evidence>
<sequence length="153" mass="16527">MAAIPEPDLGHNAKQAATIDDVLIVGAGISGINASCRFTDSLPPPSYTLLEGRHTLSGTWDLFNQPLQVEIPGVGSFTGIVVHPQRTMRTRRLPSLGQALLLSHFLPPLAGKTKHVTLVQRSPSYVVATNPINSIADLLQKWLPEKCASFVVR</sequence>
<dbReference type="AlphaFoldDB" id="A0A0F7S809"/>
<dbReference type="Proteomes" id="UP000242770">
    <property type="component" value="Unassembled WGS sequence"/>
</dbReference>
<dbReference type="EMBL" id="CCFA01004024">
    <property type="protein sequence ID" value="CDW99057.1"/>
    <property type="molecule type" value="Genomic_DNA"/>
</dbReference>
<gene>
    <name evidence="3" type="primary">SSCI67990.1</name>
</gene>
<dbReference type="PANTHER" id="PTHR43872:SF1">
    <property type="entry name" value="MONOOXYGENASE, PUTATIVE (AFU_ORTHOLOGUE AFUA_8G02570)-RELATED"/>
    <property type="match status" value="1"/>
</dbReference>
<proteinExistence type="predicted"/>
<keyword evidence="2" id="KW-0503">Monooxygenase</keyword>
<dbReference type="InterPro" id="IPR036188">
    <property type="entry name" value="FAD/NAD-bd_sf"/>
</dbReference>
<dbReference type="SUPFAM" id="SSF51905">
    <property type="entry name" value="FAD/NAD(P)-binding domain"/>
    <property type="match status" value="1"/>
</dbReference>
<organism evidence="3 4">
    <name type="scientific">Sporisorium scitamineum</name>
    <dbReference type="NCBI Taxonomy" id="49012"/>
    <lineage>
        <taxon>Eukaryota</taxon>
        <taxon>Fungi</taxon>
        <taxon>Dikarya</taxon>
        <taxon>Basidiomycota</taxon>
        <taxon>Ustilaginomycotina</taxon>
        <taxon>Ustilaginomycetes</taxon>
        <taxon>Ustilaginales</taxon>
        <taxon>Ustilaginaceae</taxon>
        <taxon>Sporisorium</taxon>
    </lineage>
</organism>
<evidence type="ECO:0000313" key="4">
    <source>
        <dbReference type="Proteomes" id="UP000242770"/>
    </source>
</evidence>
<dbReference type="Gene3D" id="3.50.50.60">
    <property type="entry name" value="FAD/NAD(P)-binding domain"/>
    <property type="match status" value="1"/>
</dbReference>
<dbReference type="STRING" id="49012.A0A0F7S809"/>
<comment type="cofactor">
    <cofactor evidence="1">
        <name>FAD</name>
        <dbReference type="ChEBI" id="CHEBI:57692"/>
    </cofactor>
</comment>
<reference evidence="4" key="1">
    <citation type="submission" date="2014-06" db="EMBL/GenBank/DDBJ databases">
        <authorList>
            <person name="Berkman P.J."/>
        </authorList>
    </citation>
    <scope>NUCLEOTIDE SEQUENCE [LARGE SCALE GENOMIC DNA]</scope>
</reference>
<accession>A0A0F7S809</accession>
<dbReference type="PANTHER" id="PTHR43872">
    <property type="entry name" value="MONOOXYGENASE, PUTATIVE (AFU_ORTHOLOGUE AFUA_8G02570)-RELATED"/>
    <property type="match status" value="1"/>
</dbReference>